<evidence type="ECO:0000313" key="1">
    <source>
        <dbReference type="EMBL" id="PKU62544.1"/>
    </source>
</evidence>
<dbReference type="Proteomes" id="UP000233837">
    <property type="component" value="Unassembled WGS sequence"/>
</dbReference>
<dbReference type="AlphaFoldDB" id="A0A2I0VGP7"/>
<reference evidence="1 2" key="2">
    <citation type="journal article" date="2017" name="Nature">
        <title>The Apostasia genome and the evolution of orchids.</title>
        <authorList>
            <person name="Zhang G.Q."/>
            <person name="Liu K.W."/>
            <person name="Li Z."/>
            <person name="Lohaus R."/>
            <person name="Hsiao Y.Y."/>
            <person name="Niu S.C."/>
            <person name="Wang J.Y."/>
            <person name="Lin Y.C."/>
            <person name="Xu Q."/>
            <person name="Chen L.J."/>
            <person name="Yoshida K."/>
            <person name="Fujiwara S."/>
            <person name="Wang Z.W."/>
            <person name="Zhang Y.Q."/>
            <person name="Mitsuda N."/>
            <person name="Wang M."/>
            <person name="Liu G.H."/>
            <person name="Pecoraro L."/>
            <person name="Huang H.X."/>
            <person name="Xiao X.J."/>
            <person name="Lin M."/>
            <person name="Wu X.Y."/>
            <person name="Wu W.L."/>
            <person name="Chen Y.Y."/>
            <person name="Chang S.B."/>
            <person name="Sakamoto S."/>
            <person name="Ohme-Takagi M."/>
            <person name="Yagi M."/>
            <person name="Zeng S.J."/>
            <person name="Shen C.Y."/>
            <person name="Yeh C.M."/>
            <person name="Luo Y.B."/>
            <person name="Tsai W.C."/>
            <person name="Van de Peer Y."/>
            <person name="Liu Z.J."/>
        </authorList>
    </citation>
    <scope>NUCLEOTIDE SEQUENCE [LARGE SCALE GENOMIC DNA]</scope>
    <source>
        <tissue evidence="1">The whole plant</tissue>
    </source>
</reference>
<keyword evidence="2" id="KW-1185">Reference proteome</keyword>
<gene>
    <name evidence="1" type="ORF">MA16_Dca027228</name>
</gene>
<organism evidence="1 2">
    <name type="scientific">Dendrobium catenatum</name>
    <dbReference type="NCBI Taxonomy" id="906689"/>
    <lineage>
        <taxon>Eukaryota</taxon>
        <taxon>Viridiplantae</taxon>
        <taxon>Streptophyta</taxon>
        <taxon>Embryophyta</taxon>
        <taxon>Tracheophyta</taxon>
        <taxon>Spermatophyta</taxon>
        <taxon>Magnoliopsida</taxon>
        <taxon>Liliopsida</taxon>
        <taxon>Asparagales</taxon>
        <taxon>Orchidaceae</taxon>
        <taxon>Epidendroideae</taxon>
        <taxon>Malaxideae</taxon>
        <taxon>Dendrobiinae</taxon>
        <taxon>Dendrobium</taxon>
    </lineage>
</organism>
<sequence>MPLTLDLLPKDQIGPLRLVGPSPKKVPLCRETPTNGLDSNNGSFPLSKAQQPSLHLINRPYLLIHPQITQPDFLPTSSCCCRLNASSEFDLHILTPCLFEIYPINLHKSLDAVIALTTEPDKNSSISALLSREILLHRLKHPIQPLYH</sequence>
<protein>
    <submittedName>
        <fullName evidence="1">Uncharacterized protein</fullName>
    </submittedName>
</protein>
<name>A0A2I0VGP7_9ASPA</name>
<accession>A0A2I0VGP7</accession>
<dbReference type="EMBL" id="KZ503629">
    <property type="protein sequence ID" value="PKU62544.1"/>
    <property type="molecule type" value="Genomic_DNA"/>
</dbReference>
<proteinExistence type="predicted"/>
<evidence type="ECO:0000313" key="2">
    <source>
        <dbReference type="Proteomes" id="UP000233837"/>
    </source>
</evidence>
<reference evidence="1 2" key="1">
    <citation type="journal article" date="2016" name="Sci. Rep.">
        <title>The Dendrobium catenatum Lindl. genome sequence provides insights into polysaccharide synthase, floral development and adaptive evolution.</title>
        <authorList>
            <person name="Zhang G.Q."/>
            <person name="Xu Q."/>
            <person name="Bian C."/>
            <person name="Tsai W.C."/>
            <person name="Yeh C.M."/>
            <person name="Liu K.W."/>
            <person name="Yoshida K."/>
            <person name="Zhang L.S."/>
            <person name="Chang S.B."/>
            <person name="Chen F."/>
            <person name="Shi Y."/>
            <person name="Su Y.Y."/>
            <person name="Zhang Y.Q."/>
            <person name="Chen L.J."/>
            <person name="Yin Y."/>
            <person name="Lin M."/>
            <person name="Huang H."/>
            <person name="Deng H."/>
            <person name="Wang Z.W."/>
            <person name="Zhu S.L."/>
            <person name="Zhao X."/>
            <person name="Deng C."/>
            <person name="Niu S.C."/>
            <person name="Huang J."/>
            <person name="Wang M."/>
            <person name="Liu G.H."/>
            <person name="Yang H.J."/>
            <person name="Xiao X.J."/>
            <person name="Hsiao Y.Y."/>
            <person name="Wu W.L."/>
            <person name="Chen Y.Y."/>
            <person name="Mitsuda N."/>
            <person name="Ohme-Takagi M."/>
            <person name="Luo Y.B."/>
            <person name="Van de Peer Y."/>
            <person name="Liu Z.J."/>
        </authorList>
    </citation>
    <scope>NUCLEOTIDE SEQUENCE [LARGE SCALE GENOMIC DNA]</scope>
    <source>
        <tissue evidence="1">The whole plant</tissue>
    </source>
</reference>